<feature type="signal peptide" evidence="1">
    <location>
        <begin position="1"/>
        <end position="22"/>
    </location>
</feature>
<organism evidence="4 5">
    <name type="scientific">Fibrella aquatilis</name>
    <dbReference type="NCBI Taxonomy" id="2817059"/>
    <lineage>
        <taxon>Bacteria</taxon>
        <taxon>Pseudomonadati</taxon>
        <taxon>Bacteroidota</taxon>
        <taxon>Cytophagia</taxon>
        <taxon>Cytophagales</taxon>
        <taxon>Spirosomataceae</taxon>
        <taxon>Fibrella</taxon>
    </lineage>
</organism>
<dbReference type="RefSeq" id="WP_207337733.1">
    <property type="nucleotide sequence ID" value="NZ_JAFMYU010000022.1"/>
</dbReference>
<dbReference type="PANTHER" id="PTHR46825:SF9">
    <property type="entry name" value="BETA-LACTAMASE-RELATED DOMAIN-CONTAINING PROTEIN"/>
    <property type="match status" value="1"/>
</dbReference>
<feature type="chain" id="PRO_5037720430" evidence="1">
    <location>
        <begin position="23"/>
        <end position="460"/>
    </location>
</feature>
<dbReference type="GO" id="GO:0016787">
    <property type="term" value="F:hydrolase activity"/>
    <property type="evidence" value="ECO:0007669"/>
    <property type="project" value="UniProtKB-KW"/>
</dbReference>
<sequence>MKQSLLAVICLLSQLPAFRVQAQPARTIAEKADEYLTASASLHRFNGTVLIAQKGTVLLQKGYGWRNQSTKTPNDTGSIYQLGSITKTFTGAAIMQLQAEGKLAITDKLSQYLPDYPNGNQISLNDLFAHTSGIYDYKNFLYTKDGPDKVDFTRPVSKDRIVAMFSSQPTTSKPGGKEHYTNSGYFLLGLVIEKVTGKPFEAVIREQFINPLHLTQTGFDFVNLHRLGKTTPYTLQGDSVRVLVTPIDSTAGYAAGGMFSTVGDLYRWTQALQAERVLNPADWKQTLTPIGKTNWGYGWGVNTFKTTNDLVFQNGNLPGFATYLMLFPKTDMVIIALANTDDAADLTSLEPIVRDLVFISADMPYQIPKNRKAITLNESILRQYIGKYQLDKKRILAITFENEKLFLQVTGQGKLEIFPETETDFFLSVVDAQLTFYKNESGQVTHVVIHQNGDTVAKRQ</sequence>
<dbReference type="InterPro" id="IPR001466">
    <property type="entry name" value="Beta-lactam-related"/>
</dbReference>
<keyword evidence="1" id="KW-0732">Signal</keyword>
<reference evidence="4 5" key="1">
    <citation type="submission" date="2021-03" db="EMBL/GenBank/DDBJ databases">
        <title>Fibrella sp. HMF5036 genome sequencing and assembly.</title>
        <authorList>
            <person name="Kang H."/>
            <person name="Kim H."/>
            <person name="Bae S."/>
            <person name="Joh K."/>
        </authorList>
    </citation>
    <scope>NUCLEOTIDE SEQUENCE [LARGE SCALE GENOMIC DNA]</scope>
    <source>
        <strain evidence="4 5">HMF5036</strain>
    </source>
</reference>
<feature type="domain" description="Peptidase S12 Pab87-related C-terminal" evidence="3">
    <location>
        <begin position="371"/>
        <end position="450"/>
    </location>
</feature>
<name>A0A939G7S1_9BACT</name>
<dbReference type="InterPro" id="IPR021860">
    <property type="entry name" value="Peptidase_S12_Pab87-rel_C"/>
</dbReference>
<dbReference type="Gene3D" id="3.40.710.10">
    <property type="entry name" value="DD-peptidase/beta-lactamase superfamily"/>
    <property type="match status" value="1"/>
</dbReference>
<protein>
    <submittedName>
        <fullName evidence="4">Serine hydrolase</fullName>
    </submittedName>
</protein>
<evidence type="ECO:0000259" key="3">
    <source>
        <dbReference type="Pfam" id="PF11954"/>
    </source>
</evidence>
<dbReference type="Proteomes" id="UP000664795">
    <property type="component" value="Unassembled WGS sequence"/>
</dbReference>
<dbReference type="Pfam" id="PF00144">
    <property type="entry name" value="Beta-lactamase"/>
    <property type="match status" value="1"/>
</dbReference>
<keyword evidence="4" id="KW-0378">Hydrolase</keyword>
<dbReference type="InterPro" id="IPR050491">
    <property type="entry name" value="AmpC-like"/>
</dbReference>
<keyword evidence="5" id="KW-1185">Reference proteome</keyword>
<dbReference type="AlphaFoldDB" id="A0A939G7S1"/>
<dbReference type="PANTHER" id="PTHR46825">
    <property type="entry name" value="D-ALANYL-D-ALANINE-CARBOXYPEPTIDASE/ENDOPEPTIDASE AMPH"/>
    <property type="match status" value="1"/>
</dbReference>
<evidence type="ECO:0000259" key="2">
    <source>
        <dbReference type="Pfam" id="PF00144"/>
    </source>
</evidence>
<comment type="caution">
    <text evidence="4">The sequence shown here is derived from an EMBL/GenBank/DDBJ whole genome shotgun (WGS) entry which is preliminary data.</text>
</comment>
<evidence type="ECO:0000313" key="4">
    <source>
        <dbReference type="EMBL" id="MBO0933769.1"/>
    </source>
</evidence>
<dbReference type="SUPFAM" id="SSF56601">
    <property type="entry name" value="beta-lactamase/transpeptidase-like"/>
    <property type="match status" value="1"/>
</dbReference>
<dbReference type="InterPro" id="IPR012338">
    <property type="entry name" value="Beta-lactam/transpept-like"/>
</dbReference>
<feature type="domain" description="Beta-lactamase-related" evidence="2">
    <location>
        <begin position="44"/>
        <end position="345"/>
    </location>
</feature>
<dbReference type="Pfam" id="PF11954">
    <property type="entry name" value="DUF3471"/>
    <property type="match status" value="1"/>
</dbReference>
<proteinExistence type="predicted"/>
<evidence type="ECO:0000256" key="1">
    <source>
        <dbReference type="SAM" id="SignalP"/>
    </source>
</evidence>
<dbReference type="EMBL" id="JAFMYU010000022">
    <property type="protein sequence ID" value="MBO0933769.1"/>
    <property type="molecule type" value="Genomic_DNA"/>
</dbReference>
<accession>A0A939G7S1</accession>
<evidence type="ECO:0000313" key="5">
    <source>
        <dbReference type="Proteomes" id="UP000664795"/>
    </source>
</evidence>
<gene>
    <name evidence="4" type="ORF">J2I48_22365</name>
</gene>